<name>A0A1Q8QLP6_9FIRM</name>
<dbReference type="PANTHER" id="PTHR39465">
    <property type="entry name" value="DNA LIGASE D, 3'-PHOSPHOESTERASE DOMAIN"/>
    <property type="match status" value="1"/>
</dbReference>
<dbReference type="Pfam" id="PF13298">
    <property type="entry name" value="LigD_N"/>
    <property type="match status" value="1"/>
</dbReference>
<dbReference type="Proteomes" id="UP000186102">
    <property type="component" value="Unassembled WGS sequence"/>
</dbReference>
<protein>
    <submittedName>
        <fullName evidence="2">ATP-dependent DNA ligase</fullName>
    </submittedName>
</protein>
<comment type="caution">
    <text evidence="2">The sequence shown here is derived from an EMBL/GenBank/DDBJ whole genome shotgun (WGS) entry which is preliminary data.</text>
</comment>
<evidence type="ECO:0000313" key="2">
    <source>
        <dbReference type="EMBL" id="OLN28243.1"/>
    </source>
</evidence>
<proteinExistence type="predicted"/>
<keyword evidence="2" id="KW-0436">Ligase</keyword>
<evidence type="ECO:0000313" key="3">
    <source>
        <dbReference type="Proteomes" id="UP000186102"/>
    </source>
</evidence>
<organism evidence="2 3">
    <name type="scientific">Desulfosporosinus metallidurans</name>
    <dbReference type="NCBI Taxonomy" id="1888891"/>
    <lineage>
        <taxon>Bacteria</taxon>
        <taxon>Bacillati</taxon>
        <taxon>Bacillota</taxon>
        <taxon>Clostridia</taxon>
        <taxon>Eubacteriales</taxon>
        <taxon>Desulfitobacteriaceae</taxon>
        <taxon>Desulfosporosinus</taxon>
    </lineage>
</organism>
<sequence length="133" mass="15677">MGNDRILIIQLETIATKKRRNRRDYMTAKLNEYNQKRNFARTLEPEGITEVAQEGLRYVVQHHLAHRDHYDFRLEWDGALLSWAVPKGPSYDTRDKRLAVRVEEHPLEYRNFEGTIPKGEYGGGVVMLWDEGY</sequence>
<dbReference type="NCBIfam" id="TIGR02777">
    <property type="entry name" value="LigD_PE_dom"/>
    <property type="match status" value="1"/>
</dbReference>
<dbReference type="PANTHER" id="PTHR39465:SF1">
    <property type="entry name" value="DNA LIGASE D 3'-PHOSPHOESTERASE DOMAIN-CONTAINING PROTEIN"/>
    <property type="match status" value="1"/>
</dbReference>
<evidence type="ECO:0000259" key="1">
    <source>
        <dbReference type="Pfam" id="PF13298"/>
    </source>
</evidence>
<reference evidence="2 3" key="1">
    <citation type="submission" date="2016-09" db="EMBL/GenBank/DDBJ databases">
        <title>Complete genome of Desulfosporosinus sp. OL.</title>
        <authorList>
            <person name="Mardanov A."/>
            <person name="Beletsky A."/>
            <person name="Panova A."/>
            <person name="Karnachuk O."/>
            <person name="Ravin N."/>
        </authorList>
    </citation>
    <scope>NUCLEOTIDE SEQUENCE [LARGE SCALE GENOMIC DNA]</scope>
    <source>
        <strain evidence="2 3">OL</strain>
    </source>
</reference>
<dbReference type="AlphaFoldDB" id="A0A1Q8QLP6"/>
<keyword evidence="3" id="KW-1185">Reference proteome</keyword>
<feature type="domain" description="DNA ligase D 3'-phosphoesterase" evidence="1">
    <location>
        <begin position="61"/>
        <end position="132"/>
    </location>
</feature>
<dbReference type="EMBL" id="MLBF01000045">
    <property type="protein sequence ID" value="OLN28243.1"/>
    <property type="molecule type" value="Genomic_DNA"/>
</dbReference>
<accession>A0A1Q8QLP6</accession>
<dbReference type="GO" id="GO:0016874">
    <property type="term" value="F:ligase activity"/>
    <property type="evidence" value="ECO:0007669"/>
    <property type="project" value="UniProtKB-KW"/>
</dbReference>
<dbReference type="InterPro" id="IPR014144">
    <property type="entry name" value="LigD_PE_domain"/>
</dbReference>
<gene>
    <name evidence="2" type="ORF">DSOL_4141</name>
</gene>
<dbReference type="STRING" id="1888891.DSOL_4141"/>